<keyword evidence="1" id="KW-0812">Transmembrane</keyword>
<dbReference type="AlphaFoldDB" id="A0A7Y5EIV5"/>
<proteinExistence type="predicted"/>
<evidence type="ECO:0000313" key="3">
    <source>
        <dbReference type="Proteomes" id="UP000523161"/>
    </source>
</evidence>
<keyword evidence="1" id="KW-0472">Membrane</keyword>
<feature type="transmembrane region" description="Helical" evidence="1">
    <location>
        <begin position="47"/>
        <end position="67"/>
    </location>
</feature>
<reference evidence="2 3" key="1">
    <citation type="submission" date="2020-06" db="EMBL/GenBank/DDBJ databases">
        <title>Rheinheimera sp. nov., a marine bacterium isolated from coastal.</title>
        <authorList>
            <person name="Yu Q."/>
            <person name="Qi Y."/>
            <person name="Pu J."/>
        </authorList>
    </citation>
    <scope>NUCLEOTIDE SEQUENCE [LARGE SCALE GENOMIC DNA]</scope>
    <source>
        <strain evidence="2 3">YQF-2</strain>
    </source>
</reference>
<sequence length="134" mass="15069">MTIRSMFQIVSAVMLLIAFLSTGLYILYISEISASPLPNPLSGWPKVIFGIFLMTCMVMGMVANYLWDLFNAGKSWLDITWRGIALPILVSPIVFFTVWSMWKGDPISFGLPLFAFQNGFFWQVIFSKAGPRSA</sequence>
<feature type="transmembrane region" description="Helical" evidence="1">
    <location>
        <begin position="79"/>
        <end position="101"/>
    </location>
</feature>
<dbReference type="SUPFAM" id="SSF81514">
    <property type="entry name" value="Subunit X (non-heme 7 kDa protein) of cytochrome bc1 complex (Ubiquinol-cytochrome c reductase)"/>
    <property type="match status" value="1"/>
</dbReference>
<comment type="caution">
    <text evidence="2">The sequence shown here is derived from an EMBL/GenBank/DDBJ whole genome shotgun (WGS) entry which is preliminary data.</text>
</comment>
<keyword evidence="3" id="KW-1185">Reference proteome</keyword>
<dbReference type="RefSeq" id="WP_173500980.1">
    <property type="nucleotide sequence ID" value="NZ_JABSOD010000007.1"/>
</dbReference>
<dbReference type="EMBL" id="JABSOD010000007">
    <property type="protein sequence ID" value="NRQ42736.1"/>
    <property type="molecule type" value="Genomic_DNA"/>
</dbReference>
<accession>A0A7Y5EIV5</accession>
<feature type="transmembrane region" description="Helical" evidence="1">
    <location>
        <begin position="7"/>
        <end position="27"/>
    </location>
</feature>
<dbReference type="GO" id="GO:0045275">
    <property type="term" value="C:respiratory chain complex III"/>
    <property type="evidence" value="ECO:0007669"/>
    <property type="project" value="InterPro"/>
</dbReference>
<evidence type="ECO:0000313" key="2">
    <source>
        <dbReference type="EMBL" id="NRQ42736.1"/>
    </source>
</evidence>
<dbReference type="Proteomes" id="UP000523161">
    <property type="component" value="Unassembled WGS sequence"/>
</dbReference>
<name>A0A7Y5EIV5_9GAMM</name>
<dbReference type="InterPro" id="IPR036656">
    <property type="entry name" value="QCR9_sf"/>
</dbReference>
<protein>
    <submittedName>
        <fullName evidence="2">Uncharacterized protein</fullName>
    </submittedName>
</protein>
<keyword evidence="1" id="KW-1133">Transmembrane helix</keyword>
<organism evidence="2 3">
    <name type="scientific">Rheinheimera lutimaris</name>
    <dbReference type="NCBI Taxonomy" id="2740584"/>
    <lineage>
        <taxon>Bacteria</taxon>
        <taxon>Pseudomonadati</taxon>
        <taxon>Pseudomonadota</taxon>
        <taxon>Gammaproteobacteria</taxon>
        <taxon>Chromatiales</taxon>
        <taxon>Chromatiaceae</taxon>
        <taxon>Rheinheimera</taxon>
    </lineage>
</organism>
<evidence type="ECO:0000256" key="1">
    <source>
        <dbReference type="SAM" id="Phobius"/>
    </source>
</evidence>
<gene>
    <name evidence="2" type="ORF">HRH59_09190</name>
</gene>